<evidence type="ECO:0000313" key="3">
    <source>
        <dbReference type="Proteomes" id="UP001289374"/>
    </source>
</evidence>
<dbReference type="EMBL" id="JACGWL010000008">
    <property type="protein sequence ID" value="KAK4397442.1"/>
    <property type="molecule type" value="Genomic_DNA"/>
</dbReference>
<reference evidence="2" key="1">
    <citation type="submission" date="2020-06" db="EMBL/GenBank/DDBJ databases">
        <authorList>
            <person name="Li T."/>
            <person name="Hu X."/>
            <person name="Zhang T."/>
            <person name="Song X."/>
            <person name="Zhang H."/>
            <person name="Dai N."/>
            <person name="Sheng W."/>
            <person name="Hou X."/>
            <person name="Wei L."/>
        </authorList>
    </citation>
    <scope>NUCLEOTIDE SEQUENCE</scope>
    <source>
        <strain evidence="2">K16</strain>
        <tissue evidence="2">Leaf</tissue>
    </source>
</reference>
<dbReference type="PANTHER" id="PTHR45978">
    <property type="entry name" value="SPX DOMAIN-CONTAINING PROTEIN 3"/>
    <property type="match status" value="1"/>
</dbReference>
<keyword evidence="3" id="KW-1185">Reference proteome</keyword>
<organism evidence="2 3">
    <name type="scientific">Sesamum angolense</name>
    <dbReference type="NCBI Taxonomy" id="2727404"/>
    <lineage>
        <taxon>Eukaryota</taxon>
        <taxon>Viridiplantae</taxon>
        <taxon>Streptophyta</taxon>
        <taxon>Embryophyta</taxon>
        <taxon>Tracheophyta</taxon>
        <taxon>Spermatophyta</taxon>
        <taxon>Magnoliopsida</taxon>
        <taxon>eudicotyledons</taxon>
        <taxon>Gunneridae</taxon>
        <taxon>Pentapetalae</taxon>
        <taxon>asterids</taxon>
        <taxon>lamiids</taxon>
        <taxon>Lamiales</taxon>
        <taxon>Pedaliaceae</taxon>
        <taxon>Sesamum</taxon>
    </lineage>
</organism>
<proteinExistence type="predicted"/>
<sequence>MKFGKRLKQQIEQSLPEWRDKFLSYKELKKLVKLISTAATLGRSMEDGVAEAEFIYLLNHEIEKFNAFFMENEEDFIIRHKELQQKIEEVIDKWGPNGSQPSEMEYKRRWQRLEKSLSISMVKWSFS</sequence>
<gene>
    <name evidence="2" type="ORF">Sango_1580800</name>
</gene>
<dbReference type="PROSITE" id="PS51382">
    <property type="entry name" value="SPX"/>
    <property type="match status" value="1"/>
</dbReference>
<dbReference type="GO" id="GO:0016036">
    <property type="term" value="P:cellular response to phosphate starvation"/>
    <property type="evidence" value="ECO:0007669"/>
    <property type="project" value="InterPro"/>
</dbReference>
<evidence type="ECO:0000259" key="1">
    <source>
        <dbReference type="PROSITE" id="PS51382"/>
    </source>
</evidence>
<dbReference type="PANTHER" id="PTHR45978:SF2">
    <property type="entry name" value="SPX DOMAIN-CONTAINING PROTEIN 3"/>
    <property type="match status" value="1"/>
</dbReference>
<evidence type="ECO:0000313" key="2">
    <source>
        <dbReference type="EMBL" id="KAK4397442.1"/>
    </source>
</evidence>
<dbReference type="InterPro" id="IPR004331">
    <property type="entry name" value="SPX_dom"/>
</dbReference>
<comment type="caution">
    <text evidence="2">The sequence shown here is derived from an EMBL/GenBank/DDBJ whole genome shotgun (WGS) entry which is preliminary data.</text>
</comment>
<dbReference type="AlphaFoldDB" id="A0AAE2BTS2"/>
<protein>
    <submittedName>
        <fullName evidence="2">SPX domain-containing protein 3</fullName>
    </submittedName>
</protein>
<reference evidence="2" key="2">
    <citation type="journal article" date="2024" name="Plant">
        <title>Genomic evolution and insights into agronomic trait innovations of Sesamum species.</title>
        <authorList>
            <person name="Miao H."/>
            <person name="Wang L."/>
            <person name="Qu L."/>
            <person name="Liu H."/>
            <person name="Sun Y."/>
            <person name="Le M."/>
            <person name="Wang Q."/>
            <person name="Wei S."/>
            <person name="Zheng Y."/>
            <person name="Lin W."/>
            <person name="Duan Y."/>
            <person name="Cao H."/>
            <person name="Xiong S."/>
            <person name="Wang X."/>
            <person name="Wei L."/>
            <person name="Li C."/>
            <person name="Ma Q."/>
            <person name="Ju M."/>
            <person name="Zhao R."/>
            <person name="Li G."/>
            <person name="Mu C."/>
            <person name="Tian Q."/>
            <person name="Mei H."/>
            <person name="Zhang T."/>
            <person name="Gao T."/>
            <person name="Zhang H."/>
        </authorList>
    </citation>
    <scope>NUCLEOTIDE SEQUENCE</scope>
    <source>
        <strain evidence="2">K16</strain>
    </source>
</reference>
<name>A0AAE2BTS2_9LAMI</name>
<dbReference type="Proteomes" id="UP001289374">
    <property type="component" value="Unassembled WGS sequence"/>
</dbReference>
<dbReference type="InterPro" id="IPR031142">
    <property type="entry name" value="SPX_prot"/>
</dbReference>
<accession>A0AAE2BTS2</accession>
<dbReference type="Pfam" id="PF03105">
    <property type="entry name" value="SPX"/>
    <property type="match status" value="1"/>
</dbReference>
<feature type="domain" description="SPX" evidence="1">
    <location>
        <begin position="1"/>
        <end position="127"/>
    </location>
</feature>